<feature type="domain" description="CBS" evidence="3">
    <location>
        <begin position="71"/>
        <end position="127"/>
    </location>
</feature>
<dbReference type="EMBL" id="NRRY01000049">
    <property type="protein sequence ID" value="MBK1620811.1"/>
    <property type="molecule type" value="Genomic_DNA"/>
</dbReference>
<feature type="domain" description="CBS" evidence="3">
    <location>
        <begin position="7"/>
        <end position="64"/>
    </location>
</feature>
<proteinExistence type="predicted"/>
<reference evidence="4 5" key="1">
    <citation type="journal article" date="2020" name="Microorganisms">
        <title>Osmotic Adaptation and Compatible Solute Biosynthesis of Phototrophic Bacteria as Revealed from Genome Analyses.</title>
        <authorList>
            <person name="Imhoff J.F."/>
            <person name="Rahn T."/>
            <person name="Kunzel S."/>
            <person name="Keller A."/>
            <person name="Neulinger S.C."/>
        </authorList>
    </citation>
    <scope>NUCLEOTIDE SEQUENCE [LARGE SCALE GENOMIC DNA]</scope>
    <source>
        <strain evidence="4 5">DSM 25653</strain>
    </source>
</reference>
<dbReference type="SUPFAM" id="SSF54631">
    <property type="entry name" value="CBS-domain pair"/>
    <property type="match status" value="1"/>
</dbReference>
<dbReference type="PANTHER" id="PTHR48108">
    <property type="entry name" value="CBS DOMAIN-CONTAINING PROTEIN CBSX2, CHLOROPLASTIC"/>
    <property type="match status" value="1"/>
</dbReference>
<dbReference type="PROSITE" id="PS51371">
    <property type="entry name" value="CBS"/>
    <property type="match status" value="2"/>
</dbReference>
<dbReference type="SMART" id="SM00116">
    <property type="entry name" value="CBS"/>
    <property type="match status" value="2"/>
</dbReference>
<protein>
    <recommendedName>
        <fullName evidence="3">CBS domain-containing protein</fullName>
    </recommendedName>
</protein>
<organism evidence="4 5">
    <name type="scientific">Lamprobacter modestohalophilus</name>
    <dbReference type="NCBI Taxonomy" id="1064514"/>
    <lineage>
        <taxon>Bacteria</taxon>
        <taxon>Pseudomonadati</taxon>
        <taxon>Pseudomonadota</taxon>
        <taxon>Gammaproteobacteria</taxon>
        <taxon>Chromatiales</taxon>
        <taxon>Chromatiaceae</taxon>
        <taxon>Lamprobacter</taxon>
    </lineage>
</organism>
<evidence type="ECO:0000256" key="2">
    <source>
        <dbReference type="PROSITE-ProRule" id="PRU00703"/>
    </source>
</evidence>
<dbReference type="CDD" id="cd04622">
    <property type="entry name" value="CBS_pair_HRP1_like"/>
    <property type="match status" value="1"/>
</dbReference>
<accession>A0A9X0WCD1</accession>
<evidence type="ECO:0000313" key="5">
    <source>
        <dbReference type="Proteomes" id="UP001138768"/>
    </source>
</evidence>
<keyword evidence="1" id="KW-0677">Repeat</keyword>
<dbReference type="RefSeq" id="WP_200248277.1">
    <property type="nucleotide sequence ID" value="NZ_NRRY01000049.1"/>
</dbReference>
<comment type="caution">
    <text evidence="4">The sequence shown here is derived from an EMBL/GenBank/DDBJ whole genome shotgun (WGS) entry which is preliminary data.</text>
</comment>
<dbReference type="InterPro" id="IPR051462">
    <property type="entry name" value="CBS_domain-containing"/>
</dbReference>
<dbReference type="InterPro" id="IPR000644">
    <property type="entry name" value="CBS_dom"/>
</dbReference>
<dbReference type="InterPro" id="IPR046342">
    <property type="entry name" value="CBS_dom_sf"/>
</dbReference>
<evidence type="ECO:0000313" key="4">
    <source>
        <dbReference type="EMBL" id="MBK1620811.1"/>
    </source>
</evidence>
<dbReference type="AlphaFoldDB" id="A0A9X0WCD1"/>
<evidence type="ECO:0000259" key="3">
    <source>
        <dbReference type="PROSITE" id="PS51371"/>
    </source>
</evidence>
<dbReference type="Proteomes" id="UP001138768">
    <property type="component" value="Unassembled WGS sequence"/>
</dbReference>
<dbReference type="Gene3D" id="3.10.580.10">
    <property type="entry name" value="CBS-domain"/>
    <property type="match status" value="1"/>
</dbReference>
<name>A0A9X0WCD1_9GAMM</name>
<gene>
    <name evidence="4" type="ORF">CKO42_20735</name>
</gene>
<evidence type="ECO:0000256" key="1">
    <source>
        <dbReference type="ARBA" id="ARBA00022737"/>
    </source>
</evidence>
<keyword evidence="5" id="KW-1185">Reference proteome</keyword>
<sequence length="139" mass="15563">MQLQDVMTPQLEYIGHNASMIDAARMMREHDIGMLPVLEENQIVGTLTDRDIVIRGLADRIDPETPVSHLMTNGVELRYVDDDVEEAAKLMEQKQIRGLIVVDRDERSVGVVSLGDLATRSDQIQLSGEVLEEVSQPTH</sequence>
<dbReference type="Pfam" id="PF00571">
    <property type="entry name" value="CBS"/>
    <property type="match status" value="2"/>
</dbReference>
<dbReference type="PANTHER" id="PTHR48108:SF34">
    <property type="entry name" value="CBS DOMAIN-CONTAINING PROTEIN YHCV"/>
    <property type="match status" value="1"/>
</dbReference>
<keyword evidence="2" id="KW-0129">CBS domain</keyword>